<name>A0A9W8MWZ9_9AGAR</name>
<accession>A0A9W8MWZ9</accession>
<sequence>MPAKKSTAHEASQSVSESIGCPICKKEVSKRSLGAHHKACKRKAEEREADKATEKEIQAELDHLQKSPRKVPATRARVWDDPQLRKKAPTQPIFLPAATPVQARTSSKVVHNAPEACNFIPLDIHAIPRDSIQTEFHPHSGLKAKIESFEEYGGTTNTAVPPPTHVPWSPFESRADFEFAELALEAALTHDQVDRLLRHSLVLGNGFVTPYTGIYYPLTFVYKEESYEFWSRNLWEWALELVKNPLLAPHFTWDAVKLSKFDGAKFVRFIHEPWTANRWWEVQSVLPANGKPLFFFLYADQTKLSSFGSQKGYPIMARLANLPSEIRNGKGLGGGRVVGWLPIVDDVDDEHLNQKNFVDFKRVVWHECFRELLSSIATLSRTGFSVVCGDGIERLLFPIILILAADYEEQSVMTLIRGFRGLCPCPVCLVSRDELSKPEIGRLRSMEETQALVAEAQAGKAGIEAKLKERGLRPVENAFWDVELSDPYKAVSWDRMHSYAGGLGGKHIWPLLQKYIRGLGVAVSRKVDERWRDFNHFSKIVDIKFSDATKFEHLLKIALFVCHSAFDWDNHLRGYWLLRVLRKYLICDIYASLDVQTEDTIAAGRQALNAFAEALQEYIQASQGVDEKEKNWDFPKNHTHRHTYDDVLAKGATRNYNTKYDERDHGPLKDSYQLRSNFRDYNEQILRANHWLHVAVHIRSLIDHLDEHLSAERHAHEVEVEGEPQASAQHGKSSALPPPCSVGNVYLGAAQKPISVHLIAESRAHDRQFKEFGSRLSSFLKSAQVANADDSFLLLTEYRFLKVTYEDSVTGKAAIDYLRCTPNHFNCPRYDFVLIRTDAGPMFAQLVFLFTILVQQQPCPVALIRPFKREFGSARIKRKDNDLELLRLRQVGVAEVRFIMAESIIRGAPIFPAFDIDKDSLVFDVVDPDMYLRVHKFRRS</sequence>
<feature type="region of interest" description="Disordered" evidence="1">
    <location>
        <begin position="32"/>
        <end position="53"/>
    </location>
</feature>
<evidence type="ECO:0000256" key="1">
    <source>
        <dbReference type="SAM" id="MobiDB-lite"/>
    </source>
</evidence>
<reference evidence="2" key="1">
    <citation type="submission" date="2022-07" db="EMBL/GenBank/DDBJ databases">
        <title>Genome Sequence of Agrocybe chaxingu.</title>
        <authorList>
            <person name="Buettner E."/>
        </authorList>
    </citation>
    <scope>NUCLEOTIDE SEQUENCE</scope>
    <source>
        <strain evidence="2">MP-N11</strain>
    </source>
</reference>
<dbReference type="EMBL" id="JANKHO010000496">
    <property type="protein sequence ID" value="KAJ3509195.1"/>
    <property type="molecule type" value="Genomic_DNA"/>
</dbReference>
<dbReference type="InterPro" id="IPR041078">
    <property type="entry name" value="Plavaka"/>
</dbReference>
<dbReference type="OrthoDB" id="3239511at2759"/>
<feature type="region of interest" description="Disordered" evidence="1">
    <location>
        <begin position="714"/>
        <end position="735"/>
    </location>
</feature>
<evidence type="ECO:0000313" key="3">
    <source>
        <dbReference type="Proteomes" id="UP001148786"/>
    </source>
</evidence>
<organism evidence="2 3">
    <name type="scientific">Agrocybe chaxingu</name>
    <dbReference type="NCBI Taxonomy" id="84603"/>
    <lineage>
        <taxon>Eukaryota</taxon>
        <taxon>Fungi</taxon>
        <taxon>Dikarya</taxon>
        <taxon>Basidiomycota</taxon>
        <taxon>Agaricomycotina</taxon>
        <taxon>Agaricomycetes</taxon>
        <taxon>Agaricomycetidae</taxon>
        <taxon>Agaricales</taxon>
        <taxon>Agaricineae</taxon>
        <taxon>Strophariaceae</taxon>
        <taxon>Agrocybe</taxon>
    </lineage>
</organism>
<keyword evidence="3" id="KW-1185">Reference proteome</keyword>
<protein>
    <submittedName>
        <fullName evidence="2">Uncharacterized protein</fullName>
    </submittedName>
</protein>
<proteinExistence type="predicted"/>
<feature type="compositionally biased region" description="Basic and acidic residues" evidence="1">
    <location>
        <begin position="42"/>
        <end position="53"/>
    </location>
</feature>
<dbReference type="Proteomes" id="UP001148786">
    <property type="component" value="Unassembled WGS sequence"/>
</dbReference>
<dbReference type="AlphaFoldDB" id="A0A9W8MWZ9"/>
<comment type="caution">
    <text evidence="2">The sequence shown here is derived from an EMBL/GenBank/DDBJ whole genome shotgun (WGS) entry which is preliminary data.</text>
</comment>
<gene>
    <name evidence="2" type="ORF">NLJ89_g5347</name>
</gene>
<evidence type="ECO:0000313" key="2">
    <source>
        <dbReference type="EMBL" id="KAJ3509195.1"/>
    </source>
</evidence>
<dbReference type="Pfam" id="PF18759">
    <property type="entry name" value="Plavaka"/>
    <property type="match status" value="1"/>
</dbReference>